<feature type="chain" id="PRO_5042186466" description="Secreted protein" evidence="1">
    <location>
        <begin position="21"/>
        <end position="176"/>
    </location>
</feature>
<keyword evidence="1" id="KW-0732">Signal</keyword>
<gene>
    <name evidence="2" type="ORF">DFH08DRAFT_868351</name>
</gene>
<evidence type="ECO:0000313" key="2">
    <source>
        <dbReference type="EMBL" id="KAJ7347625.1"/>
    </source>
</evidence>
<keyword evidence="3" id="KW-1185">Reference proteome</keyword>
<comment type="caution">
    <text evidence="2">The sequence shown here is derived from an EMBL/GenBank/DDBJ whole genome shotgun (WGS) entry which is preliminary data.</text>
</comment>
<feature type="signal peptide" evidence="1">
    <location>
        <begin position="1"/>
        <end position="20"/>
    </location>
</feature>
<sequence>MQRLLLLCMALLLCRMLCLPSLAPSLPFPPPRTLTRQTTDNGVEFTQWNALLAPLLLTTPVLFPPVVTAIPTSALLPRRWWALLLEVLWRDHHTIWDLPTSSGPAVLTLRPNFLRIRPTLPWASITVRWEETRTPQGRTRAWQMPVPSPLPRQLRPSPVALAWRAYVTEHFPRLLL</sequence>
<accession>A0AAD7A2P9</accession>
<proteinExistence type="predicted"/>
<evidence type="ECO:0008006" key="4">
    <source>
        <dbReference type="Google" id="ProtNLM"/>
    </source>
</evidence>
<organism evidence="2 3">
    <name type="scientific">Mycena albidolilacea</name>
    <dbReference type="NCBI Taxonomy" id="1033008"/>
    <lineage>
        <taxon>Eukaryota</taxon>
        <taxon>Fungi</taxon>
        <taxon>Dikarya</taxon>
        <taxon>Basidiomycota</taxon>
        <taxon>Agaricomycotina</taxon>
        <taxon>Agaricomycetes</taxon>
        <taxon>Agaricomycetidae</taxon>
        <taxon>Agaricales</taxon>
        <taxon>Marasmiineae</taxon>
        <taxon>Mycenaceae</taxon>
        <taxon>Mycena</taxon>
    </lineage>
</organism>
<dbReference type="Proteomes" id="UP001218218">
    <property type="component" value="Unassembled WGS sequence"/>
</dbReference>
<dbReference type="AlphaFoldDB" id="A0AAD7A2P9"/>
<reference evidence="2" key="1">
    <citation type="submission" date="2023-03" db="EMBL/GenBank/DDBJ databases">
        <title>Massive genome expansion in bonnet fungi (Mycena s.s.) driven by repeated elements and novel gene families across ecological guilds.</title>
        <authorList>
            <consortium name="Lawrence Berkeley National Laboratory"/>
            <person name="Harder C.B."/>
            <person name="Miyauchi S."/>
            <person name="Viragh M."/>
            <person name="Kuo A."/>
            <person name="Thoen E."/>
            <person name="Andreopoulos B."/>
            <person name="Lu D."/>
            <person name="Skrede I."/>
            <person name="Drula E."/>
            <person name="Henrissat B."/>
            <person name="Morin E."/>
            <person name="Kohler A."/>
            <person name="Barry K."/>
            <person name="LaButti K."/>
            <person name="Morin E."/>
            <person name="Salamov A."/>
            <person name="Lipzen A."/>
            <person name="Mereny Z."/>
            <person name="Hegedus B."/>
            <person name="Baldrian P."/>
            <person name="Stursova M."/>
            <person name="Weitz H."/>
            <person name="Taylor A."/>
            <person name="Grigoriev I.V."/>
            <person name="Nagy L.G."/>
            <person name="Martin F."/>
            <person name="Kauserud H."/>
        </authorList>
    </citation>
    <scope>NUCLEOTIDE SEQUENCE</scope>
    <source>
        <strain evidence="2">CBHHK002</strain>
    </source>
</reference>
<dbReference type="EMBL" id="JARIHO010000019">
    <property type="protein sequence ID" value="KAJ7347625.1"/>
    <property type="molecule type" value="Genomic_DNA"/>
</dbReference>
<evidence type="ECO:0000256" key="1">
    <source>
        <dbReference type="SAM" id="SignalP"/>
    </source>
</evidence>
<evidence type="ECO:0000313" key="3">
    <source>
        <dbReference type="Proteomes" id="UP001218218"/>
    </source>
</evidence>
<protein>
    <recommendedName>
        <fullName evidence="4">Secreted protein</fullName>
    </recommendedName>
</protein>
<name>A0AAD7A2P9_9AGAR</name>